<reference evidence="1 2" key="1">
    <citation type="submission" date="2018-03" db="EMBL/GenBank/DDBJ databases">
        <title>Whole genome sequencing of Histamine producing bacteria.</title>
        <authorList>
            <person name="Butler K."/>
        </authorList>
    </citation>
    <scope>NUCLEOTIDE SEQUENCE [LARGE SCALE GENOMIC DNA]</scope>
    <source>
        <strain evidence="1 2">DSM 16190</strain>
    </source>
</reference>
<name>A0A2T3N0K0_9GAMM</name>
<comment type="caution">
    <text evidence="1">The sequence shown here is derived from an EMBL/GenBank/DDBJ whole genome shotgun (WGS) entry which is preliminary data.</text>
</comment>
<dbReference type="Gene3D" id="3.40.50.11010">
    <property type="match status" value="1"/>
</dbReference>
<keyword evidence="1" id="KW-0808">Transferase</keyword>
<dbReference type="GO" id="GO:0016740">
    <property type="term" value="F:transferase activity"/>
    <property type="evidence" value="ECO:0007669"/>
    <property type="project" value="UniProtKB-KW"/>
</dbReference>
<dbReference type="Gene3D" id="3.40.50.2000">
    <property type="entry name" value="Glycogen Phosphorylase B"/>
    <property type="match status" value="1"/>
</dbReference>
<dbReference type="OrthoDB" id="9769600at2"/>
<dbReference type="Proteomes" id="UP000240904">
    <property type="component" value="Unassembled WGS sequence"/>
</dbReference>
<organism evidence="1 2">
    <name type="scientific">Photobacterium lipolyticum</name>
    <dbReference type="NCBI Taxonomy" id="266810"/>
    <lineage>
        <taxon>Bacteria</taxon>
        <taxon>Pseudomonadati</taxon>
        <taxon>Pseudomonadota</taxon>
        <taxon>Gammaproteobacteria</taxon>
        <taxon>Vibrionales</taxon>
        <taxon>Vibrionaceae</taxon>
        <taxon>Photobacterium</taxon>
    </lineage>
</organism>
<protein>
    <submittedName>
        <fullName evidence="1">Glycosyl transferase</fullName>
    </submittedName>
</protein>
<gene>
    <name evidence="1" type="ORF">C9I89_08470</name>
</gene>
<dbReference type="AlphaFoldDB" id="A0A2T3N0K0"/>
<dbReference type="EMBL" id="PYMC01000004">
    <property type="protein sequence ID" value="PSW05755.1"/>
    <property type="molecule type" value="Genomic_DNA"/>
</dbReference>
<evidence type="ECO:0000313" key="2">
    <source>
        <dbReference type="Proteomes" id="UP000240904"/>
    </source>
</evidence>
<proteinExistence type="predicted"/>
<dbReference type="Pfam" id="PF13692">
    <property type="entry name" value="Glyco_trans_1_4"/>
    <property type="match status" value="1"/>
</dbReference>
<keyword evidence="2" id="KW-1185">Reference proteome</keyword>
<evidence type="ECO:0000313" key="1">
    <source>
        <dbReference type="EMBL" id="PSW05755.1"/>
    </source>
</evidence>
<sequence>MAKDLIVFGEDWGGLPSSTQHLIRQVMLKADRKVIWINSIGLRKPRFSRKDLGRLWQKITASSTAVDHAQSDDLLLPDRQKFQVINPKTIPVPEGRFQRQLAAQLLVWQIKPVMRRMGIKHPILWTSLPTAVDVAGRLGESALVYYCCDDFSALTGVDHQVVRQRECQLAQQAELILAASASLYQKFPPLKTQLISHGVDYTLFATPCNRASDLPDDNRPIAGYYGSISDWLDFALLEQVIQSLPDWHFVFIGEQHVDCSSLTKYPNVHFLGRRAHHQLPSYVQHWTASLLPFVDNAQIRACNPLKLREYLAAGKPIVSTCFPALKEYQDHISQVETPPQMVTALNDARHHTIPSHARSAVAAESWQSRAELLSTYLEAL</sequence>
<dbReference type="RefSeq" id="WP_107282907.1">
    <property type="nucleotide sequence ID" value="NZ_PYMC01000004.1"/>
</dbReference>
<accession>A0A2T3N0K0</accession>
<dbReference type="SUPFAM" id="SSF53756">
    <property type="entry name" value="UDP-Glycosyltransferase/glycogen phosphorylase"/>
    <property type="match status" value="1"/>
</dbReference>